<dbReference type="AlphaFoldDB" id="A0A1X0RP66"/>
<proteinExistence type="predicted"/>
<sequence length="542" mass="62129">MELEVDPVQIIFREVYMDAITLEASDTLRPFKEPCKKKSKKIRCKARLIATCYFSNPEEVVITVDDVKEATLQRLQEGYNTRSVRLLCIDEDVYNIFRKVFEGAYKRHDDQKASVKLWLNHLEPNNYNIFINKDYDSSFIFGFCSTWQAFERYRVSSPEQARIHHQLFQKQAYTEEDTIFLRFPVQHEDNDDLGPCYEDGETNKSDQTIDEVVNKKAMPLASQLNRENYCNDSSDGRCSPTCTLPSKRSSLKPQPTATELGSYMPFISRVTARARMQTGRIAKAKAHGLRRCFRLRLGNQFRINQNSRFLVRGRKRKFDTQRAKQKKTCTTVQQQPDSNKVRYEARGNSITHSTSISTVDSRTTYQQPDHIDLPTHPRDAEHGRRQSQPQDYTFVGTTTSSNMVSPNQETIEGFDDRCIRSTSQSSTARILEPISRLGCGSSECVRSAVAEKRIISEHTLEINPQGNSQIKDRPGEFSSSCHATMVNAGMVADDPTSGQEEPNGVIKTTREFNITDRMEIINYYRKKKGLSPEVISVLRQKN</sequence>
<name>A0A1X0RP66_RHIZD</name>
<feature type="compositionally biased region" description="Basic and acidic residues" evidence="1">
    <location>
        <begin position="369"/>
        <end position="384"/>
    </location>
</feature>
<dbReference type="Proteomes" id="UP000242381">
    <property type="component" value="Unassembled WGS sequence"/>
</dbReference>
<organism evidence="2 3">
    <name type="scientific">Rhizopus microsporus</name>
    <dbReference type="NCBI Taxonomy" id="58291"/>
    <lineage>
        <taxon>Eukaryota</taxon>
        <taxon>Fungi</taxon>
        <taxon>Fungi incertae sedis</taxon>
        <taxon>Mucoromycota</taxon>
        <taxon>Mucoromycotina</taxon>
        <taxon>Mucoromycetes</taxon>
        <taxon>Mucorales</taxon>
        <taxon>Mucorineae</taxon>
        <taxon>Rhizopodaceae</taxon>
        <taxon>Rhizopus</taxon>
    </lineage>
</organism>
<dbReference type="EMBL" id="KV921518">
    <property type="protein sequence ID" value="ORE13678.1"/>
    <property type="molecule type" value="Genomic_DNA"/>
</dbReference>
<dbReference type="VEuPathDB" id="FungiDB:BCV72DRAFT_303285"/>
<accession>A0A1X0RP66</accession>
<feature type="region of interest" description="Disordered" evidence="1">
    <location>
        <begin position="346"/>
        <end position="392"/>
    </location>
</feature>
<evidence type="ECO:0000313" key="3">
    <source>
        <dbReference type="Proteomes" id="UP000242381"/>
    </source>
</evidence>
<evidence type="ECO:0000256" key="1">
    <source>
        <dbReference type="SAM" id="MobiDB-lite"/>
    </source>
</evidence>
<feature type="compositionally biased region" description="Polar residues" evidence="1">
    <location>
        <begin position="348"/>
        <end position="367"/>
    </location>
</feature>
<protein>
    <submittedName>
        <fullName evidence="2">Uncharacterized protein</fullName>
    </submittedName>
</protein>
<gene>
    <name evidence="2" type="ORF">BCV71DRAFT_268121</name>
</gene>
<evidence type="ECO:0000313" key="2">
    <source>
        <dbReference type="EMBL" id="ORE13678.1"/>
    </source>
</evidence>
<reference evidence="2 3" key="1">
    <citation type="journal article" date="2016" name="Proc. Natl. Acad. Sci. U.S.A.">
        <title>Lipid metabolic changes in an early divergent fungus govern the establishment of a mutualistic symbiosis with endobacteria.</title>
        <authorList>
            <person name="Lastovetsky O.A."/>
            <person name="Gaspar M.L."/>
            <person name="Mondo S.J."/>
            <person name="LaButti K.M."/>
            <person name="Sandor L."/>
            <person name="Grigoriev I.V."/>
            <person name="Henry S.A."/>
            <person name="Pawlowska T.E."/>
        </authorList>
    </citation>
    <scope>NUCLEOTIDE SEQUENCE [LARGE SCALE GENOMIC DNA]</scope>
    <source>
        <strain evidence="2 3">ATCC 11559</strain>
    </source>
</reference>